<name>A0A8A4KKS9_PANAN</name>
<protein>
    <submittedName>
        <fullName evidence="1">Uncharacterized protein</fullName>
    </submittedName>
</protein>
<evidence type="ECO:0000313" key="2">
    <source>
        <dbReference type="Proteomes" id="UP000663901"/>
    </source>
</evidence>
<dbReference type="AlphaFoldDB" id="A0A8A4KKS9"/>
<keyword evidence="1" id="KW-0614">Plasmid</keyword>
<geneLocation type="plasmid" evidence="1 2">
    <name>pOC5aB</name>
</geneLocation>
<dbReference type="Proteomes" id="UP000663901">
    <property type="component" value="Plasmid pOC5aB"/>
</dbReference>
<dbReference type="RefSeq" id="WP_207806790.1">
    <property type="nucleotide sequence ID" value="NZ_CP059085.1"/>
</dbReference>
<accession>A0A8A4KKS9</accession>
<dbReference type="EMBL" id="CP059085">
    <property type="protein sequence ID" value="QTC48501.1"/>
    <property type="molecule type" value="Genomic_DNA"/>
</dbReference>
<sequence length="107" mass="11315">MLKNTPSGVVTPTVVASPESLKIADLDDLADYALHPVPWDKPDATCCAAAAVVTFARCTELDSKNDLAETAITDLLASLMHLCSAKDLPFCELLIRAGSHFQDEAAG</sequence>
<organism evidence="1 2">
    <name type="scientific">Pantoea ananas</name>
    <name type="common">Erwinia uredovora</name>
    <dbReference type="NCBI Taxonomy" id="553"/>
    <lineage>
        <taxon>Bacteria</taxon>
        <taxon>Pseudomonadati</taxon>
        <taxon>Pseudomonadota</taxon>
        <taxon>Gammaproteobacteria</taxon>
        <taxon>Enterobacterales</taxon>
        <taxon>Erwiniaceae</taxon>
        <taxon>Pantoea</taxon>
    </lineage>
</organism>
<reference evidence="1" key="1">
    <citation type="submission" date="2020-07" db="EMBL/GenBank/DDBJ databases">
        <title>Genome Sequences for Panteoa spp. that cause Center Rot in Onions.</title>
        <authorList>
            <person name="Asselin J.A."/>
            <person name="Helmann T."/>
            <person name="Beer S."/>
            <person name="Stodghill P."/>
        </authorList>
    </citation>
    <scope>NUCLEOTIDE SEQUENCE</scope>
    <source>
        <strain evidence="1">OC5a</strain>
        <plasmid evidence="1">pOC5aB</plasmid>
    </source>
</reference>
<evidence type="ECO:0000313" key="1">
    <source>
        <dbReference type="EMBL" id="QTC48501.1"/>
    </source>
</evidence>
<gene>
    <name evidence="1" type="ORF">H0Z12_22215</name>
</gene>
<proteinExistence type="predicted"/>